<reference evidence="4" key="1">
    <citation type="submission" date="2016-10" db="EMBL/GenBank/DDBJ databases">
        <authorList>
            <person name="Varghese N."/>
            <person name="Submissions S."/>
        </authorList>
    </citation>
    <scope>NUCLEOTIDE SEQUENCE [LARGE SCALE GENOMIC DNA]</scope>
    <source>
        <strain evidence="4">DSM 45405</strain>
    </source>
</reference>
<dbReference type="STRING" id="370526.SAMN04489835_5862"/>
<dbReference type="EMBL" id="LT629971">
    <property type="protein sequence ID" value="SEH93243.1"/>
    <property type="molecule type" value="Genomic_DNA"/>
</dbReference>
<evidence type="ECO:0008006" key="5">
    <source>
        <dbReference type="Google" id="ProtNLM"/>
    </source>
</evidence>
<evidence type="ECO:0000313" key="4">
    <source>
        <dbReference type="Proteomes" id="UP000182915"/>
    </source>
</evidence>
<name>A0A1H6M328_MYCRU</name>
<feature type="chain" id="PRO_5009298695" description="Lipoprotein LpqN" evidence="2">
    <location>
        <begin position="21"/>
        <end position="232"/>
    </location>
</feature>
<dbReference type="PROSITE" id="PS51257">
    <property type="entry name" value="PROKAR_LIPOPROTEIN"/>
    <property type="match status" value="1"/>
</dbReference>
<dbReference type="Proteomes" id="UP000182915">
    <property type="component" value="Chromosome I"/>
</dbReference>
<accession>A0A1H6M328</accession>
<gene>
    <name evidence="3" type="ORF">SAMN04489835_5862</name>
</gene>
<protein>
    <recommendedName>
        <fullName evidence="5">Lipoprotein LpqN</fullName>
    </recommendedName>
</protein>
<organism evidence="3 4">
    <name type="scientific">Mycolicibacterium rutilum</name>
    <name type="common">Mycobacterium rutilum</name>
    <dbReference type="NCBI Taxonomy" id="370526"/>
    <lineage>
        <taxon>Bacteria</taxon>
        <taxon>Bacillati</taxon>
        <taxon>Actinomycetota</taxon>
        <taxon>Actinomycetes</taxon>
        <taxon>Mycobacteriales</taxon>
        <taxon>Mycobacteriaceae</taxon>
        <taxon>Mycolicibacterium</taxon>
    </lineage>
</organism>
<evidence type="ECO:0000313" key="3">
    <source>
        <dbReference type="EMBL" id="SEH93243.1"/>
    </source>
</evidence>
<dbReference type="AlphaFoldDB" id="A0A1H6M328"/>
<proteinExistence type="predicted"/>
<keyword evidence="4" id="KW-1185">Reference proteome</keyword>
<feature type="region of interest" description="Disordered" evidence="1">
    <location>
        <begin position="104"/>
        <end position="124"/>
    </location>
</feature>
<sequence length="232" mass="22862">MIRVALTCAAIGCAVLSACANTVAGTPVAGQGVIAGSAAPSSSARPIPGPPAVVEAGEQPGVVPTAAPAPAGATCAPDEPPPVGVTASIDDPAAPKITVALPTGWSTSAGDGDVGARLTGPDGETATVTIRRTPLDPGAAFEQYADDALGASTVSSVSVLPGDLCGYSGQKLLGSWSESPQRAVTFGDRIAHIPTGETAYLVAVHVEAPVRTSDFDPLTSPLLDDFSVAIPS</sequence>
<keyword evidence="2" id="KW-0732">Signal</keyword>
<dbReference type="RefSeq" id="WP_083410202.1">
    <property type="nucleotide sequence ID" value="NZ_LT629971.1"/>
</dbReference>
<feature type="signal peptide" evidence="2">
    <location>
        <begin position="1"/>
        <end position="20"/>
    </location>
</feature>
<evidence type="ECO:0000256" key="1">
    <source>
        <dbReference type="SAM" id="MobiDB-lite"/>
    </source>
</evidence>
<evidence type="ECO:0000256" key="2">
    <source>
        <dbReference type="SAM" id="SignalP"/>
    </source>
</evidence>
<dbReference type="OrthoDB" id="4625123at2"/>